<dbReference type="EMBL" id="JBBJCI010000038">
    <property type="protein sequence ID" value="KAK7250075.1"/>
    <property type="molecule type" value="Genomic_DNA"/>
</dbReference>
<keyword evidence="2" id="KW-1185">Reference proteome</keyword>
<proteinExistence type="predicted"/>
<dbReference type="SUPFAM" id="SSF52540">
    <property type="entry name" value="P-loop containing nucleoside triphosphate hydrolases"/>
    <property type="match status" value="1"/>
</dbReference>
<sequence>MRGFLLLLVVRTAAYKKAYKIVVFKESRTGSTWMADMLAHEPAVAYFEHEANNCFNKKVQVDPSRVRSDTLRTFLGILGAPRCNMTCRAYDDAGVPTFAVAAAEDPRARPGCLAGKIVGFDVAAEHLLRQNAAPLTWRGDWPRLLRLPDVTPVVYARSNLVKRKVSNVHADVLQKFCWGTHKVVTAKARECYEEHRAELEKPLALHAGKLAAGAHGDALKWSSLLDNVTEAAGGARPFVMYYEALQLDPKAEIERLFAAVGLGGKGEPVPEVLARSTSVKITSDDLRRSVANFDDVALELDALDPCLAAQFRDADSAVFADLCLPGNRRVPWEP</sequence>
<gene>
    <name evidence="1" type="ORF">SO694_00006235</name>
</gene>
<evidence type="ECO:0008006" key="3">
    <source>
        <dbReference type="Google" id="ProtNLM"/>
    </source>
</evidence>
<organism evidence="1 2">
    <name type="scientific">Aureococcus anophagefferens</name>
    <name type="common">Harmful bloom alga</name>
    <dbReference type="NCBI Taxonomy" id="44056"/>
    <lineage>
        <taxon>Eukaryota</taxon>
        <taxon>Sar</taxon>
        <taxon>Stramenopiles</taxon>
        <taxon>Ochrophyta</taxon>
        <taxon>Pelagophyceae</taxon>
        <taxon>Pelagomonadales</taxon>
        <taxon>Pelagomonadaceae</taxon>
        <taxon>Aureococcus</taxon>
    </lineage>
</organism>
<evidence type="ECO:0000313" key="1">
    <source>
        <dbReference type="EMBL" id="KAK7250075.1"/>
    </source>
</evidence>
<accession>A0ABR1GA63</accession>
<dbReference type="Proteomes" id="UP001363151">
    <property type="component" value="Unassembled WGS sequence"/>
</dbReference>
<dbReference type="Gene3D" id="3.40.50.300">
    <property type="entry name" value="P-loop containing nucleotide triphosphate hydrolases"/>
    <property type="match status" value="1"/>
</dbReference>
<reference evidence="1 2" key="1">
    <citation type="submission" date="2024-03" db="EMBL/GenBank/DDBJ databases">
        <title>Aureococcus anophagefferens CCMP1851 and Kratosvirus quantuckense: Draft genome of a second virus-susceptible host strain in the model system.</title>
        <authorList>
            <person name="Chase E."/>
            <person name="Truchon A.R."/>
            <person name="Schepens W."/>
            <person name="Wilhelm S.W."/>
        </authorList>
    </citation>
    <scope>NUCLEOTIDE SEQUENCE [LARGE SCALE GENOMIC DNA]</scope>
    <source>
        <strain evidence="1 2">CCMP1851</strain>
    </source>
</reference>
<protein>
    <recommendedName>
        <fullName evidence="3">Sulfotransferase domain-containing protein</fullName>
    </recommendedName>
</protein>
<dbReference type="InterPro" id="IPR027417">
    <property type="entry name" value="P-loop_NTPase"/>
</dbReference>
<comment type="caution">
    <text evidence="1">The sequence shown here is derived from an EMBL/GenBank/DDBJ whole genome shotgun (WGS) entry which is preliminary data.</text>
</comment>
<evidence type="ECO:0000313" key="2">
    <source>
        <dbReference type="Proteomes" id="UP001363151"/>
    </source>
</evidence>
<name>A0ABR1GA63_AURAN</name>